<organism evidence="1 2">
    <name type="scientific">Nocardioides taihuensis</name>
    <dbReference type="NCBI Taxonomy" id="1835606"/>
    <lineage>
        <taxon>Bacteria</taxon>
        <taxon>Bacillati</taxon>
        <taxon>Actinomycetota</taxon>
        <taxon>Actinomycetes</taxon>
        <taxon>Propionibacteriales</taxon>
        <taxon>Nocardioidaceae</taxon>
        <taxon>Nocardioides</taxon>
    </lineage>
</organism>
<accession>A0ABW0BIR6</accession>
<evidence type="ECO:0000313" key="1">
    <source>
        <dbReference type="EMBL" id="MFC5176888.1"/>
    </source>
</evidence>
<dbReference type="Pfam" id="PF10604">
    <property type="entry name" value="Polyketide_cyc2"/>
    <property type="match status" value="1"/>
</dbReference>
<dbReference type="SUPFAM" id="SSF55961">
    <property type="entry name" value="Bet v1-like"/>
    <property type="match status" value="1"/>
</dbReference>
<dbReference type="RefSeq" id="WP_378589504.1">
    <property type="nucleotide sequence ID" value="NZ_JBHSKD010000008.1"/>
</dbReference>
<dbReference type="EMBL" id="JBHSKD010000008">
    <property type="protein sequence ID" value="MFC5176888.1"/>
    <property type="molecule type" value="Genomic_DNA"/>
</dbReference>
<dbReference type="InterPro" id="IPR019587">
    <property type="entry name" value="Polyketide_cyclase/dehydratase"/>
</dbReference>
<comment type="caution">
    <text evidence="1">The sequence shown here is derived from an EMBL/GenBank/DDBJ whole genome shotgun (WGS) entry which is preliminary data.</text>
</comment>
<evidence type="ECO:0000313" key="2">
    <source>
        <dbReference type="Proteomes" id="UP001596087"/>
    </source>
</evidence>
<proteinExistence type="predicted"/>
<reference evidence="2" key="1">
    <citation type="journal article" date="2019" name="Int. J. Syst. Evol. Microbiol.">
        <title>The Global Catalogue of Microorganisms (GCM) 10K type strain sequencing project: providing services to taxonomists for standard genome sequencing and annotation.</title>
        <authorList>
            <consortium name="The Broad Institute Genomics Platform"/>
            <consortium name="The Broad Institute Genome Sequencing Center for Infectious Disease"/>
            <person name="Wu L."/>
            <person name="Ma J."/>
        </authorList>
    </citation>
    <scope>NUCLEOTIDE SEQUENCE [LARGE SCALE GENOMIC DNA]</scope>
    <source>
        <strain evidence="2">DFY41</strain>
    </source>
</reference>
<dbReference type="Gene3D" id="3.30.530.20">
    <property type="match status" value="1"/>
</dbReference>
<dbReference type="InterPro" id="IPR023393">
    <property type="entry name" value="START-like_dom_sf"/>
</dbReference>
<sequence>MSGPLGVAASRTYPVPVDRAFDVVAPAPLPTIFRRRYGPLPPIRTVRDQTGGAWATGLGQTRTIVLADRGTMREELVTLDRPHRFGYELTRITGPMAPLVERVEGEWSFEPAGTGSRVTWSWVLHPRSGVTAPVVRLVARWWKSYARQALEEIEPLLVD</sequence>
<gene>
    <name evidence="1" type="ORF">ACFPGP_09410</name>
</gene>
<name>A0ABW0BIR6_9ACTN</name>
<keyword evidence="2" id="KW-1185">Reference proteome</keyword>
<dbReference type="Proteomes" id="UP001596087">
    <property type="component" value="Unassembled WGS sequence"/>
</dbReference>
<protein>
    <submittedName>
        <fullName evidence="1">SRPBCC family protein</fullName>
    </submittedName>
</protein>